<dbReference type="FunFam" id="2.60.40.10:FF:001722">
    <property type="entry name" value="Sidekick, isoform B"/>
    <property type="match status" value="1"/>
</dbReference>
<dbReference type="Gene3D" id="2.30.30.190">
    <property type="entry name" value="CAP Gly-rich-like domain"/>
    <property type="match status" value="2"/>
</dbReference>
<dbReference type="InterPro" id="IPR036179">
    <property type="entry name" value="Ig-like_dom_sf"/>
</dbReference>
<feature type="region of interest" description="Disordered" evidence="18">
    <location>
        <begin position="289"/>
        <end position="311"/>
    </location>
</feature>
<name>A0AAN9Y638_9HEMI</name>
<feature type="domain" description="Fibronectin type-III" evidence="22">
    <location>
        <begin position="3206"/>
        <end position="3307"/>
    </location>
</feature>
<dbReference type="PANTHER" id="PTHR44170:SF56">
    <property type="entry name" value="FIBRONECTIN TYPE-III DOMAIN-CONTAINING PROTEIN"/>
    <property type="match status" value="1"/>
</dbReference>
<feature type="domain" description="Fibronectin type-III" evidence="22">
    <location>
        <begin position="2390"/>
        <end position="2489"/>
    </location>
</feature>
<dbReference type="FunFam" id="2.60.40.10:FF:000209">
    <property type="entry name" value="Sidekick cell adhesion molecule 2"/>
    <property type="match status" value="1"/>
</dbReference>
<feature type="region of interest" description="Disordered" evidence="18">
    <location>
        <begin position="1"/>
        <end position="45"/>
    </location>
</feature>
<feature type="compositionally biased region" description="Polar residues" evidence="18">
    <location>
        <begin position="1"/>
        <end position="10"/>
    </location>
</feature>
<reference evidence="23 24" key="1">
    <citation type="submission" date="2024-03" db="EMBL/GenBank/DDBJ databases">
        <title>Adaptation during the transition from Ophiocordyceps entomopathogen to insect associate is accompanied by gene loss and intensified selection.</title>
        <authorList>
            <person name="Ward C.M."/>
            <person name="Onetto C.A."/>
            <person name="Borneman A.R."/>
        </authorList>
    </citation>
    <scope>NUCLEOTIDE SEQUENCE [LARGE SCALE GENOMIC DNA]</scope>
    <source>
        <strain evidence="23">AWRI1</strain>
        <tissue evidence="23">Single Adult Female</tissue>
    </source>
</reference>
<dbReference type="PROSITE" id="PS50853">
    <property type="entry name" value="FN3"/>
    <property type="match status" value="13"/>
</dbReference>
<dbReference type="InterPro" id="IPR000938">
    <property type="entry name" value="CAP-Gly_domain"/>
</dbReference>
<dbReference type="InterPro" id="IPR003599">
    <property type="entry name" value="Ig_sub"/>
</dbReference>
<dbReference type="PROSITE" id="PS50245">
    <property type="entry name" value="CAP_GLY_2"/>
    <property type="match status" value="2"/>
</dbReference>
<evidence type="ECO:0000256" key="14">
    <source>
        <dbReference type="ARBA" id="ARBA00023212"/>
    </source>
</evidence>
<evidence type="ECO:0000256" key="19">
    <source>
        <dbReference type="SAM" id="Phobius"/>
    </source>
</evidence>
<feature type="domain" description="Fibronectin type-III" evidence="22">
    <location>
        <begin position="2591"/>
        <end position="2686"/>
    </location>
</feature>
<evidence type="ECO:0000259" key="20">
    <source>
        <dbReference type="PROSITE" id="PS50245"/>
    </source>
</evidence>
<feature type="domain" description="Fibronectin type-III" evidence="22">
    <location>
        <begin position="2900"/>
        <end position="2993"/>
    </location>
</feature>
<evidence type="ECO:0000256" key="6">
    <source>
        <dbReference type="ARBA" id="ARBA00022729"/>
    </source>
</evidence>
<feature type="compositionally biased region" description="Low complexity" evidence="18">
    <location>
        <begin position="3660"/>
        <end position="3669"/>
    </location>
</feature>
<evidence type="ECO:0000256" key="15">
    <source>
        <dbReference type="ARBA" id="ARBA00023319"/>
    </source>
</evidence>
<keyword evidence="14" id="KW-0206">Cytoskeleton</keyword>
<evidence type="ECO:0000256" key="17">
    <source>
        <dbReference type="SAM" id="Coils"/>
    </source>
</evidence>
<dbReference type="SMART" id="SM01052">
    <property type="entry name" value="CAP_GLY"/>
    <property type="match status" value="2"/>
</dbReference>
<dbReference type="PROSITE" id="PS50835">
    <property type="entry name" value="IG_LIKE"/>
    <property type="match status" value="5"/>
</dbReference>
<evidence type="ECO:0000313" key="24">
    <source>
        <dbReference type="Proteomes" id="UP001367676"/>
    </source>
</evidence>
<feature type="domain" description="Fibronectin type-III" evidence="22">
    <location>
        <begin position="3406"/>
        <end position="3505"/>
    </location>
</feature>
<evidence type="ECO:0000256" key="18">
    <source>
        <dbReference type="SAM" id="MobiDB-lite"/>
    </source>
</evidence>
<dbReference type="Pfam" id="PF07679">
    <property type="entry name" value="I-set"/>
    <property type="match status" value="3"/>
</dbReference>
<organism evidence="23 24">
    <name type="scientific">Parthenolecanium corni</name>
    <dbReference type="NCBI Taxonomy" id="536013"/>
    <lineage>
        <taxon>Eukaryota</taxon>
        <taxon>Metazoa</taxon>
        <taxon>Ecdysozoa</taxon>
        <taxon>Arthropoda</taxon>
        <taxon>Hexapoda</taxon>
        <taxon>Insecta</taxon>
        <taxon>Pterygota</taxon>
        <taxon>Neoptera</taxon>
        <taxon>Paraneoptera</taxon>
        <taxon>Hemiptera</taxon>
        <taxon>Sternorrhyncha</taxon>
        <taxon>Coccoidea</taxon>
        <taxon>Coccidae</taxon>
        <taxon>Parthenolecanium</taxon>
    </lineage>
</organism>
<dbReference type="Proteomes" id="UP001367676">
    <property type="component" value="Unassembled WGS sequence"/>
</dbReference>
<evidence type="ECO:0000256" key="13">
    <source>
        <dbReference type="ARBA" id="ARBA00023180"/>
    </source>
</evidence>
<dbReference type="InterPro" id="IPR003598">
    <property type="entry name" value="Ig_sub2"/>
</dbReference>
<feature type="coiled-coil region" evidence="17">
    <location>
        <begin position="541"/>
        <end position="582"/>
    </location>
</feature>
<dbReference type="Pfam" id="PF16641">
    <property type="entry name" value="CLIP1_ZNF"/>
    <property type="match status" value="1"/>
</dbReference>
<feature type="region of interest" description="Disordered" evidence="18">
    <location>
        <begin position="3589"/>
        <end position="3717"/>
    </location>
</feature>
<dbReference type="SMART" id="SM00408">
    <property type="entry name" value="IGc2"/>
    <property type="match status" value="6"/>
</dbReference>
<feature type="coiled-coil region" evidence="17">
    <location>
        <begin position="321"/>
        <end position="425"/>
    </location>
</feature>
<feature type="domain" description="CAP-Gly" evidence="20">
    <location>
        <begin position="69"/>
        <end position="111"/>
    </location>
</feature>
<gene>
    <name evidence="23" type="ORF">V9T40_009905</name>
</gene>
<evidence type="ECO:0000256" key="12">
    <source>
        <dbReference type="ARBA" id="ARBA00023157"/>
    </source>
</evidence>
<dbReference type="FunFam" id="2.60.40.10:FF:000158">
    <property type="entry name" value="Sidekick cell adhesion molecule 2"/>
    <property type="match status" value="1"/>
</dbReference>
<evidence type="ECO:0000256" key="10">
    <source>
        <dbReference type="ARBA" id="ARBA00023054"/>
    </source>
</evidence>
<dbReference type="CDD" id="cd00096">
    <property type="entry name" value="Ig"/>
    <property type="match status" value="2"/>
</dbReference>
<evidence type="ECO:0000259" key="21">
    <source>
        <dbReference type="PROSITE" id="PS50835"/>
    </source>
</evidence>
<feature type="domain" description="Fibronectin type-III" evidence="22">
    <location>
        <begin position="2799"/>
        <end position="2896"/>
    </location>
</feature>
<dbReference type="FunFam" id="2.60.40.10:FF:000360">
    <property type="entry name" value="Sidekick cell adhesion molecule 2"/>
    <property type="match status" value="1"/>
</dbReference>
<keyword evidence="11 19" id="KW-0472">Membrane</keyword>
<evidence type="ECO:0000313" key="23">
    <source>
        <dbReference type="EMBL" id="KAK7597680.1"/>
    </source>
</evidence>
<keyword evidence="24" id="KW-1185">Reference proteome</keyword>
<feature type="domain" description="CAP-Gly" evidence="20">
    <location>
        <begin position="194"/>
        <end position="236"/>
    </location>
</feature>
<dbReference type="InterPro" id="IPR036116">
    <property type="entry name" value="FN3_sf"/>
</dbReference>
<feature type="transmembrane region" description="Helical" evidence="19">
    <location>
        <begin position="3523"/>
        <end position="3545"/>
    </location>
</feature>
<keyword evidence="9 19" id="KW-1133">Transmembrane helix</keyword>
<evidence type="ECO:0000256" key="1">
    <source>
        <dbReference type="ARBA" id="ARBA00004245"/>
    </source>
</evidence>
<dbReference type="EMBL" id="JBBCAQ010000017">
    <property type="protein sequence ID" value="KAK7597680.1"/>
    <property type="molecule type" value="Genomic_DNA"/>
</dbReference>
<comment type="subcellular location">
    <subcellularLocation>
        <location evidence="1">Cytoplasm</location>
        <location evidence="1">Cytoskeleton</location>
    </subcellularLocation>
    <subcellularLocation>
        <location evidence="2">Membrane</location>
        <topology evidence="2">Single-pass type I membrane protein</topology>
    </subcellularLocation>
</comment>
<feature type="domain" description="Fibronectin type-III" evidence="22">
    <location>
        <begin position="2288"/>
        <end position="2385"/>
    </location>
</feature>
<dbReference type="GO" id="GO:0005886">
    <property type="term" value="C:plasma membrane"/>
    <property type="evidence" value="ECO:0007669"/>
    <property type="project" value="TreeGrafter"/>
</dbReference>
<feature type="compositionally biased region" description="Polar residues" evidence="18">
    <location>
        <begin position="292"/>
        <end position="309"/>
    </location>
</feature>
<feature type="compositionally biased region" description="Polar residues" evidence="18">
    <location>
        <begin position="3596"/>
        <end position="3614"/>
    </location>
</feature>
<dbReference type="Pfam" id="PF13927">
    <property type="entry name" value="Ig_3"/>
    <property type="match status" value="1"/>
</dbReference>
<feature type="domain" description="Ig-like" evidence="21">
    <location>
        <begin position="1899"/>
        <end position="1985"/>
    </location>
</feature>
<keyword evidence="3" id="KW-0963">Cytoplasm</keyword>
<keyword evidence="10 17" id="KW-0175">Coiled coil</keyword>
<dbReference type="GO" id="GO:0030424">
    <property type="term" value="C:axon"/>
    <property type="evidence" value="ECO:0007669"/>
    <property type="project" value="TreeGrafter"/>
</dbReference>
<comment type="caution">
    <text evidence="23">The sequence shown here is derived from an EMBL/GenBank/DDBJ whole genome shotgun (WGS) entry which is preliminary data.</text>
</comment>
<feature type="domain" description="Ig-like" evidence="21">
    <location>
        <begin position="2085"/>
        <end position="2173"/>
    </location>
</feature>
<keyword evidence="13" id="KW-0325">Glycoprotein</keyword>
<dbReference type="GO" id="GO:0005874">
    <property type="term" value="C:microtubule"/>
    <property type="evidence" value="ECO:0007669"/>
    <property type="project" value="UniProtKB-KW"/>
</dbReference>
<dbReference type="FunFam" id="2.60.40.10:FF:000036">
    <property type="entry name" value="receptor-type tyrosine-protein phosphatase delta isoform X1"/>
    <property type="match status" value="1"/>
</dbReference>
<keyword evidence="15" id="KW-0393">Immunoglobulin domain</keyword>
<protein>
    <recommendedName>
        <fullName evidence="25">Restin homolog</fullName>
    </recommendedName>
</protein>
<dbReference type="PROSITE" id="PS00845">
    <property type="entry name" value="CAP_GLY_1"/>
    <property type="match status" value="2"/>
</dbReference>
<evidence type="ECO:0000256" key="8">
    <source>
        <dbReference type="ARBA" id="ARBA00022889"/>
    </source>
</evidence>
<evidence type="ECO:0000256" key="7">
    <source>
        <dbReference type="ARBA" id="ARBA00022737"/>
    </source>
</evidence>
<evidence type="ECO:0000256" key="5">
    <source>
        <dbReference type="ARBA" id="ARBA00022701"/>
    </source>
</evidence>
<dbReference type="FunFam" id="2.60.40.10:FF:001849">
    <property type="entry name" value="Sidekick, isoform B"/>
    <property type="match status" value="1"/>
</dbReference>
<dbReference type="CDD" id="cd00063">
    <property type="entry name" value="FN3"/>
    <property type="match status" value="13"/>
</dbReference>
<dbReference type="InterPro" id="IPR007110">
    <property type="entry name" value="Ig-like_dom"/>
</dbReference>
<dbReference type="Pfam" id="PF01302">
    <property type="entry name" value="CAP_GLY"/>
    <property type="match status" value="2"/>
</dbReference>
<dbReference type="InterPro" id="IPR036859">
    <property type="entry name" value="CAP-Gly_dom_sf"/>
</dbReference>
<dbReference type="Pfam" id="PF00041">
    <property type="entry name" value="fn3"/>
    <property type="match status" value="13"/>
</dbReference>
<dbReference type="InterPro" id="IPR032108">
    <property type="entry name" value="CLIP1_ZNF"/>
</dbReference>
<feature type="domain" description="Ig-like" evidence="21">
    <location>
        <begin position="1612"/>
        <end position="1695"/>
    </location>
</feature>
<dbReference type="InterPro" id="IPR003961">
    <property type="entry name" value="FN3_dom"/>
</dbReference>
<keyword evidence="4 19" id="KW-0812">Transmembrane</keyword>
<evidence type="ECO:0000256" key="4">
    <source>
        <dbReference type="ARBA" id="ARBA00022692"/>
    </source>
</evidence>
<feature type="coiled-coil region" evidence="17">
    <location>
        <begin position="721"/>
        <end position="1491"/>
    </location>
</feature>
<keyword evidence="8" id="KW-0130">Cell adhesion</keyword>
<evidence type="ECO:0000256" key="2">
    <source>
        <dbReference type="ARBA" id="ARBA00004479"/>
    </source>
</evidence>
<keyword evidence="6" id="KW-0732">Signal</keyword>
<dbReference type="InterPro" id="IPR013783">
    <property type="entry name" value="Ig-like_fold"/>
</dbReference>
<dbReference type="FunFam" id="2.60.40.10:FF:000028">
    <property type="entry name" value="Neuronal cell adhesion molecule"/>
    <property type="match status" value="1"/>
</dbReference>
<feature type="domain" description="Fibronectin type-III" evidence="22">
    <location>
        <begin position="2493"/>
        <end position="2587"/>
    </location>
</feature>
<dbReference type="InterPro" id="IPR013098">
    <property type="entry name" value="Ig_I-set"/>
</dbReference>
<dbReference type="InterPro" id="IPR013106">
    <property type="entry name" value="Ig_V-set"/>
</dbReference>
<evidence type="ECO:0000256" key="3">
    <source>
        <dbReference type="ARBA" id="ARBA00022490"/>
    </source>
</evidence>
<feature type="domain" description="Fibronectin type-III" evidence="22">
    <location>
        <begin position="2998"/>
        <end position="3094"/>
    </location>
</feature>
<feature type="compositionally biased region" description="Basic and acidic residues" evidence="18">
    <location>
        <begin position="23"/>
        <end position="37"/>
    </location>
</feature>
<feature type="domain" description="Fibronectin type-III" evidence="22">
    <location>
        <begin position="2691"/>
        <end position="2794"/>
    </location>
</feature>
<dbReference type="FunFam" id="2.60.40.10:FF:000032">
    <property type="entry name" value="palladin isoform X1"/>
    <property type="match status" value="2"/>
</dbReference>
<dbReference type="Gene3D" id="2.60.40.10">
    <property type="entry name" value="Immunoglobulins"/>
    <property type="match status" value="19"/>
</dbReference>
<evidence type="ECO:0008006" key="25">
    <source>
        <dbReference type="Google" id="ProtNLM"/>
    </source>
</evidence>
<dbReference type="SUPFAM" id="SSF49265">
    <property type="entry name" value="Fibronectin type III"/>
    <property type="match status" value="7"/>
</dbReference>
<dbReference type="SMART" id="SM00060">
    <property type="entry name" value="FN3"/>
    <property type="match status" value="13"/>
</dbReference>
<keyword evidence="5" id="KW-0493">Microtubule</keyword>
<dbReference type="SUPFAM" id="SSF48726">
    <property type="entry name" value="Immunoglobulin"/>
    <property type="match status" value="6"/>
</dbReference>
<feature type="domain" description="Fibronectin type-III" evidence="22">
    <location>
        <begin position="3311"/>
        <end position="3404"/>
    </location>
</feature>
<keyword evidence="12" id="KW-1015">Disulfide bond</keyword>
<dbReference type="FunFam" id="2.60.40.10:FF:002352">
    <property type="entry name" value="Blast:Protein sidekick"/>
    <property type="match status" value="1"/>
</dbReference>
<accession>A0AAN9Y638</accession>
<feature type="domain" description="Fibronectin type-III" evidence="22">
    <location>
        <begin position="3099"/>
        <end position="3201"/>
    </location>
</feature>
<comment type="similarity">
    <text evidence="16">Belongs to the sidekick family.</text>
</comment>
<dbReference type="GO" id="GO:0007420">
    <property type="term" value="P:brain development"/>
    <property type="evidence" value="ECO:0007669"/>
    <property type="project" value="TreeGrafter"/>
</dbReference>
<dbReference type="PANTHER" id="PTHR44170">
    <property type="entry name" value="PROTEIN SIDEKICK"/>
    <property type="match status" value="1"/>
</dbReference>
<proteinExistence type="inferred from homology"/>
<feature type="domain" description="Fibronectin type-III" evidence="22">
    <location>
        <begin position="2180"/>
        <end position="2283"/>
    </location>
</feature>
<evidence type="ECO:0000259" key="22">
    <source>
        <dbReference type="PROSITE" id="PS50853"/>
    </source>
</evidence>
<keyword evidence="7" id="KW-0677">Repeat</keyword>
<dbReference type="GO" id="GO:0007411">
    <property type="term" value="P:axon guidance"/>
    <property type="evidence" value="ECO:0007669"/>
    <property type="project" value="TreeGrafter"/>
</dbReference>
<sequence>MTPPGTSSVDESPRNLGLSGENDYLKSDRAENRREADGNNTLGEDPDSFIVGDRVWVGGTKPGIIAFIGETQFGPGDWAGVVLDEPIGKNDGSVAGIRYFQCAPHKGIFARPTRLSRSPVDFQHLHDTSYAPSVSPDARSISSFSYTSSAGGPVDRRHKSLTSAHLSGSDVKLGDRVIVQSSQGSKAGVLRYYGNTEFGSGLWCGVELDEPLGKNDGTVAGVRYFECEPRFGLFVPAEKVSRSPISKKKSTSCVVHPEGISRQGTLESIRTTSTIQTSASAVKNRRPIARSSLAQGVTTPPTRSPQPNRTTEKDKYIAQLLRERELERAQVTRAATQAEEAEKKLYSLKTEYDRLTIQHEIEKTNLAKTIEALETEKVSLKQQLDDEKRKIEDLVFNYEEESITKSEIQALNEEYVEKLKQFEKVVSSQHASLEYDVNLRTPEKAADAIHERTEATENPPSSEKEKTSDEIDFRTLATLMGEQKKQVEIECRILREEIEKLKLIDKNKDEVIHNLKKEIDNCQPLSILDVSPDSHATYEECQRLRENCLKLEANNATMEEQLRLLRAQLTQIQNELNEKTAMWEQMETNVKHDLEEYKEKNEQMLFQVDQLNVGLSEKEEQLKSNSQIFIKYVKTFSNYLGERNDIISSALFGNESANNALDTLRGKDMASSIVFDDDSDANANIVSDFSDYSLQLKDEFLKLKESVDRMINATVASFEKLVTLTEIKETIEKQLEKSEENLRKLEELSSKEARSVHNELENIRNELNAKCAAHEEVCVELSNLKREVARVKEEKNTECEELQKKVENFKTSLEAVQKKSENNAVVVAEKEKIESECNSLRLEVDNLKNSSEKLQKENEKYAELLGAKANVENERDGLHQDVNKLKEALDLLQKENETISSSSGDEIQKSKNELEVLQKQFDQLECTVEALKKENEKNATLLVEKAKSDAKCEALQKEISSIKAILEASQNENEKTSLLLIEKAQSDQKNEALQVEVNNLQNAVERLQKENERNALLSAEKAQSDDKCQSLQHEIENCHTTIETLKTEKDTQLQQEKAEFDTKKTALQKEIEKLREALQALQKENEKKGEILIEKSQLEARNESLKSELGSVKNSLEVSQKENEKNSLLLLEKAESDTKNRALEVEVVDLKQYVEKLRIENERLLPLQTEKSETLVQCESLRQHVEDMRSSLEASQKENEKIAHEKVESDTKCSSLQQEVTKLQTSIEKLQKETENSAALIADKTKSEAELEAFKQEFDKLKDTLETLQKENESNLTLLREKADTDAKNTILLQEINDLKGSLEKLTQASKEKELLLNDKAESLEKCEALQQEVDNLKNVLESSQKAAESEKIEFDQKSTSLQQKIVNLENTVVSLQKDNEKNALLHSEKTQSDDKCEALQKTINQLRNDLDREESEKNASLLATKVQAEKELESARREFDDLKKRFESTVKENEQNTLLLAQKAQSDARCNALQEEIVILKNTVEKTRKDAHKEISSAAYGISVNNSTSSLVTPTTETDFLNSVIVELQRKNESLAERLHFLEELVPPEKLKPKRIVTPRKYCDICEIFDAHDTEDCPIQCNEPEVRRDSVKSKPSERPYCENCEETIQAPRFIIQPSSASSIVNEGVTKILQCQAIANPVPVYKWLKNGQELTDFSPEHYYKIQSVRKEDAGSYQCIAKNDVGSILSQKIDVTVAYMGKFLDVTEKIVTVESGQAAILELPYIESFPEPLVTWQTGNTSITSSKLDVITGISRQLIILSVSETHQKSYRARVTNTQLGRDEYSPYIRLFVRNEYSVMDVLPKIIVRPKDLNLIKGEQSSDLHCYTNAKPLYSLETIWYKDGIPMDNTGITYHSNDPWNRTLSLFNANLTFTGKYKCVVSLRNVTVEAEAQVTVLEAPIFTSSIRQETLGEYGAIVKLPCEAMGVPKPVITWYKNAVEISKLGDHNRYHMEEGGTLVIKKLSIEDSGLYQCVASNEAGSDSLVTWLKVKAFAPIMEVPPQNITTLDGKDVILTCRVAGAPNPNITWYHHDSRAIQPSGRFQYLEFGDLLITGVKLDDVGKYTCIRSNDGGSVEASAFISVLVRTQIIQPPADTRVLLGNDATLKCKVSGDPTVFYQINWYHNNRSINIGLQRIRVTSDGTLEIHAVRPADVGEYTCSLISPGGNETRSAKLNVIELPFAPTLVRAERIDHRSVNVSWAHAFDGNSPILKYIIQKREVSDLGPIVDPLLNWVTEMNNVSADINWIILNSLKAASSYQFRVSAVNSVGEGPPSDASDVIQLPQEPPSGAPIGFAGSARSATEIITQWQPPSEETRNGRILGYIIRYKLFGYNESPWTYQNITNEAQKNFLIQELITWKDYILQIAAYNEKGVGIYSEGIKIKTKEGVPEMPPDNVRVVPLNSTAVQIWWKPPNPQHVNGINQGYKLQAWQGETLSRNFIVPPSLLDPLAEQTAVLNDLEKFTEYNISVLCFTDPGDGPSSIQVPVRTLEDVPDEISNLHFQNITDRSVTIVWSPPKHANGILTGYTVLYMVKDKYDSLKSENVTANVTQLKITHLMSTTHYRFDLFAWTRIGRGPSRVATIQSGVEPVLPHPPTKLAVTNIVAFSVVLQFTPGFDGNSSIIRWVVEAQTARNTSWFSVYEESNPEATALTVHNLIPFTKYQLRLIAVNVVGPSEPSEATKEFETLQAPPAHSPWNVTVRAMSAKELRVRWIPLQQSEWFGNARGYNISFKEVDTISNTTKYDAKSRVVTIEDTTSNSYILDNLEEFTQYEVVMIAFNDVGFSAPSPTAIERTRESVPSSGPVDVIANATSSTTIIVQWGSVLPEDRNGQIDGYKVYYGLVSRSSPPISFKDIPSNSSYTTTLTQLRKFSQYSIQVLAYTRLGDGALSSSVRVQTFEDTPGPPSNVSFPDVSLTTAKIIWDVPEEPNGEILAYRVNYFIQSSGNQNFSREFPPSDRQYLASELESEQKYMFSVTAQTRSGWGKTAQTLVYTTNNREHPQPPSVPHISRSEVQANQITFSWTPGRDGFAPLRYYTIQKSENSGPWVTVPQRVDPGVTVFTVTDLKPYTNYRFRIQATNDIGPSSFSHESPQVRTLQAAPSKGVENVKVVPITTTSVHVRWKPVDEKFWSGDYDTGGYRILFQPVSDFPISVQMSPKQEIRGIKSSEITLTDLTKDRNYEIVVLPFNYEGNGPPSPPLTVYVGEAVPTGQPLNVIANAISSTEVRLKWLPPQQNQQNGDLLGYKIFYFVVESPQDDERKVEEESEVVPATYNSHSLIFLDKYTKYKIQILAFNPAGDGPRSDPVYVRTHQGPPSQPTDLQFTDITMNSFNVSWSPPKKKNGELVGYVVTYETVEQNDRFSKQVKQKVTGTTLIVQTLEEEVTYMFSVRAQTIDYGPPITGNVTTGPQEGSPASPRDLSLAKTMSNIEIKWTNGQSGKGPILGYYIQSKRKDDNRWITVERTKNGPIEEFLVSYQSLLPSTNYYFRVIAYNKYGISYPVTSNNEVLTPSKLYLEYGYLKMPPFYRQSWFMVALAASSIIVIIVIVAILCVKSKSYKYKKEAQKSLEASLSMDVDDRHQLAMEMYRSRRISNGSLNRAGAAGSSSGTLKRNTVNRKSQVLPNVPPLVSKSPPRPSPANVVYHSDEESLKDYDENPDDSSLTEKASEISSSDQASESENDSVRSDPHSFVNHYANVNDSLRQSWKRQKPVRNYSSYTDSEPEGSAVVSLNGGQIVMNNMARSRAPLPGFSSFV</sequence>
<dbReference type="SMART" id="SM00406">
    <property type="entry name" value="IGv"/>
    <property type="match status" value="3"/>
</dbReference>
<dbReference type="GO" id="GO:0098632">
    <property type="term" value="F:cell-cell adhesion mediator activity"/>
    <property type="evidence" value="ECO:0007669"/>
    <property type="project" value="TreeGrafter"/>
</dbReference>
<dbReference type="SMART" id="SM00409">
    <property type="entry name" value="IG"/>
    <property type="match status" value="6"/>
</dbReference>
<dbReference type="SUPFAM" id="SSF74924">
    <property type="entry name" value="Cap-Gly domain"/>
    <property type="match status" value="2"/>
</dbReference>
<evidence type="ECO:0000256" key="16">
    <source>
        <dbReference type="ARBA" id="ARBA00061621"/>
    </source>
</evidence>
<evidence type="ECO:0000256" key="11">
    <source>
        <dbReference type="ARBA" id="ARBA00023136"/>
    </source>
</evidence>
<feature type="compositionally biased region" description="Basic and acidic residues" evidence="18">
    <location>
        <begin position="3636"/>
        <end position="3646"/>
    </location>
</feature>
<feature type="domain" description="Ig-like" evidence="21">
    <location>
        <begin position="1803"/>
        <end position="1894"/>
    </location>
</feature>
<evidence type="ECO:0000256" key="9">
    <source>
        <dbReference type="ARBA" id="ARBA00022989"/>
    </source>
</evidence>
<feature type="domain" description="Ig-like" evidence="21">
    <location>
        <begin position="1994"/>
        <end position="2080"/>
    </location>
</feature>